<dbReference type="SUPFAM" id="SSF48239">
    <property type="entry name" value="Terpenoid cyclases/Protein prenyltransferases"/>
    <property type="match status" value="3"/>
</dbReference>
<keyword evidence="2" id="KW-0808">Transferase</keyword>
<dbReference type="GO" id="GO:0042300">
    <property type="term" value="F:beta-amyrin synthase activity"/>
    <property type="evidence" value="ECO:0007669"/>
    <property type="project" value="TreeGrafter"/>
</dbReference>
<gene>
    <name evidence="2" type="ORF">CCACVL1_18629</name>
</gene>
<dbReference type="Gene3D" id="1.50.10.20">
    <property type="match status" value="3"/>
</dbReference>
<keyword evidence="3" id="KW-1185">Reference proteome</keyword>
<dbReference type="GO" id="GO:0016740">
    <property type="term" value="F:transferase activity"/>
    <property type="evidence" value="ECO:0007669"/>
    <property type="project" value="UniProtKB-KW"/>
</dbReference>
<evidence type="ECO:0000259" key="1">
    <source>
        <dbReference type="Pfam" id="PF13249"/>
    </source>
</evidence>
<dbReference type="InterPro" id="IPR018333">
    <property type="entry name" value="Squalene_cyclase"/>
</dbReference>
<dbReference type="PROSITE" id="PS51257">
    <property type="entry name" value="PROKAR_LIPOPROTEIN"/>
    <property type="match status" value="1"/>
</dbReference>
<evidence type="ECO:0000313" key="2">
    <source>
        <dbReference type="EMBL" id="OMO70848.1"/>
    </source>
</evidence>
<dbReference type="EMBL" id="AWWV01011759">
    <property type="protein sequence ID" value="OMO70848.1"/>
    <property type="molecule type" value="Genomic_DNA"/>
</dbReference>
<dbReference type="AlphaFoldDB" id="A0A1R3HKL5"/>
<organism evidence="2 3">
    <name type="scientific">Corchorus capsularis</name>
    <name type="common">Jute</name>
    <dbReference type="NCBI Taxonomy" id="210143"/>
    <lineage>
        <taxon>Eukaryota</taxon>
        <taxon>Viridiplantae</taxon>
        <taxon>Streptophyta</taxon>
        <taxon>Embryophyta</taxon>
        <taxon>Tracheophyta</taxon>
        <taxon>Spermatophyta</taxon>
        <taxon>Magnoliopsida</taxon>
        <taxon>eudicotyledons</taxon>
        <taxon>Gunneridae</taxon>
        <taxon>Pentapetalae</taxon>
        <taxon>rosids</taxon>
        <taxon>malvids</taxon>
        <taxon>Malvales</taxon>
        <taxon>Malvaceae</taxon>
        <taxon>Grewioideae</taxon>
        <taxon>Apeibeae</taxon>
        <taxon>Corchorus</taxon>
    </lineage>
</organism>
<dbReference type="STRING" id="210143.A0A1R3HKL5"/>
<dbReference type="InterPro" id="IPR032697">
    <property type="entry name" value="SQ_cyclase_N"/>
</dbReference>
<dbReference type="Pfam" id="PF13249">
    <property type="entry name" value="SQHop_cyclase_N"/>
    <property type="match status" value="1"/>
</dbReference>
<dbReference type="OrthoDB" id="21502at2759"/>
<dbReference type="Proteomes" id="UP000188268">
    <property type="component" value="Unassembled WGS sequence"/>
</dbReference>
<protein>
    <submittedName>
        <fullName evidence="2">Terpenoid cyclases/protein prenyltransferase alpha-alpha toroid</fullName>
    </submittedName>
</protein>
<dbReference type="GO" id="GO:0016104">
    <property type="term" value="P:triterpenoid biosynthetic process"/>
    <property type="evidence" value="ECO:0007669"/>
    <property type="project" value="InterPro"/>
</dbReference>
<dbReference type="GO" id="GO:0005811">
    <property type="term" value="C:lipid droplet"/>
    <property type="evidence" value="ECO:0007669"/>
    <property type="project" value="InterPro"/>
</dbReference>
<name>A0A1R3HKL5_COCAP</name>
<reference evidence="2 3" key="1">
    <citation type="submission" date="2013-09" db="EMBL/GenBank/DDBJ databases">
        <title>Corchorus capsularis genome sequencing.</title>
        <authorList>
            <person name="Alam M."/>
            <person name="Haque M.S."/>
            <person name="Islam M.S."/>
            <person name="Emdad E.M."/>
            <person name="Islam M.M."/>
            <person name="Ahmed B."/>
            <person name="Halim A."/>
            <person name="Hossen Q.M.M."/>
            <person name="Hossain M.Z."/>
            <person name="Ahmed R."/>
            <person name="Khan M.M."/>
            <person name="Islam R."/>
            <person name="Rashid M.M."/>
            <person name="Khan S.A."/>
            <person name="Rahman M.S."/>
            <person name="Alam M."/>
        </authorList>
    </citation>
    <scope>NUCLEOTIDE SEQUENCE [LARGE SCALE GENOMIC DNA]</scope>
    <source>
        <strain evidence="3">cv. CVL-1</strain>
        <tissue evidence="2">Whole seedling</tissue>
    </source>
</reference>
<dbReference type="PANTHER" id="PTHR11764">
    <property type="entry name" value="TERPENE CYCLASE/MUTASE FAMILY MEMBER"/>
    <property type="match status" value="1"/>
</dbReference>
<proteinExistence type="predicted"/>
<accession>A0A1R3HKL5</accession>
<sequence length="621" mass="70870">MKVQSTYGSQTWDAAFTVQALLACDMVDEIGPTLNKAHDYIKKSQVRDNPPGDFKQHFRHISKGAWTFADQDHGWQVSDCTVESLKLEFYLFARQRYWGEPIPVIFLDDSGESIPVPETELPLTLPELDDFTPSGTGEPPLSKAVSWIPHLGNQPLEKRTLCHNGLVLAGVHRFLGRVWRLIIGPPLHHGAFRDGTVVTDEEPTMEQLRALHRCIAKKLMWRLRNGEAENDPYLFSTNNFLGRLVWEFDRNAGSEEEQAEVEEARQNFYNNRFRYKPSADLVWRIQFLREKKFKQVIPQVKVKDGEEIKCEIVTAAIRRSAHLLAALQADHGHWPAENSGPMFYHPPMNEDGGWGLHIESQSTMFGTVLNYICLRLLGEEADGGQNDACARGRKWILDHGGATAIPSWGKFWLAVLGVYDWDGVNPMPPEFWSFPKFLPIHPEDPNGESFKKHLARFPDYFWLAEDGMKVQSLTGCQTWDIGFTVQALLACDMVDEIGPTLKKAHDFIKNSQVRDNLPGDFKQHFRHISKGAWTFANQDHGWQVSDCTAESLKCCLLFSLLPPEIVGEQLEPHRLFDAVNILLSLQTKRGGVTGWEPLHAYPWLEVRNYDVKVNFERIKFL</sequence>
<dbReference type="OMA" id="WPQEEAT"/>
<comment type="caution">
    <text evidence="2">The sequence shown here is derived from an EMBL/GenBank/DDBJ whole genome shotgun (WGS) entry which is preliminary data.</text>
</comment>
<dbReference type="InterPro" id="IPR008930">
    <property type="entry name" value="Terpenoid_cyclase/PrenylTrfase"/>
</dbReference>
<dbReference type="Gramene" id="OMO70848">
    <property type="protein sequence ID" value="OMO70848"/>
    <property type="gene ID" value="CCACVL1_18629"/>
</dbReference>
<dbReference type="PANTHER" id="PTHR11764:SF48">
    <property type="entry name" value="TERPENE CYCLASE_MUTASE FAMILY MEMBER"/>
    <property type="match status" value="1"/>
</dbReference>
<feature type="domain" description="Squalene cyclase N-terminal" evidence="1">
    <location>
        <begin position="349"/>
        <end position="442"/>
    </location>
</feature>
<evidence type="ECO:0000313" key="3">
    <source>
        <dbReference type="Proteomes" id="UP000188268"/>
    </source>
</evidence>